<organism evidence="4 5">
    <name type="scientific">Citrus sinensis</name>
    <name type="common">Sweet orange</name>
    <name type="synonym">Citrus aurantium var. sinensis</name>
    <dbReference type="NCBI Taxonomy" id="2711"/>
    <lineage>
        <taxon>Eukaryota</taxon>
        <taxon>Viridiplantae</taxon>
        <taxon>Streptophyta</taxon>
        <taxon>Embryophyta</taxon>
        <taxon>Tracheophyta</taxon>
        <taxon>Spermatophyta</taxon>
        <taxon>Magnoliopsida</taxon>
        <taxon>eudicotyledons</taxon>
        <taxon>Gunneridae</taxon>
        <taxon>Pentapetalae</taxon>
        <taxon>rosids</taxon>
        <taxon>malvids</taxon>
        <taxon>Sapindales</taxon>
        <taxon>Rutaceae</taxon>
        <taxon>Aurantioideae</taxon>
        <taxon>Citrus</taxon>
    </lineage>
</organism>
<evidence type="ECO:0000256" key="1">
    <source>
        <dbReference type="ARBA" id="ARBA00010515"/>
    </source>
</evidence>
<comment type="similarity">
    <text evidence="1">Belongs to the 'GDXG' lipolytic enzyme family.</text>
</comment>
<protein>
    <recommendedName>
        <fullName evidence="3">Alpha/beta hydrolase fold-3 domain-containing protein</fullName>
    </recommendedName>
</protein>
<keyword evidence="5" id="KW-1185">Reference proteome</keyword>
<dbReference type="AlphaFoldDB" id="A0A067E5P5"/>
<dbReference type="InterPro" id="IPR029058">
    <property type="entry name" value="AB_hydrolase_fold"/>
</dbReference>
<dbReference type="Proteomes" id="UP000027120">
    <property type="component" value="Unassembled WGS sequence"/>
</dbReference>
<evidence type="ECO:0000313" key="5">
    <source>
        <dbReference type="Proteomes" id="UP000027120"/>
    </source>
</evidence>
<dbReference type="InterPro" id="IPR013094">
    <property type="entry name" value="AB_hydrolase_3"/>
</dbReference>
<dbReference type="PROSITE" id="PS01174">
    <property type="entry name" value="LIPASE_GDXG_SER"/>
    <property type="match status" value="1"/>
</dbReference>
<reference evidence="4 5" key="1">
    <citation type="submission" date="2014-04" db="EMBL/GenBank/DDBJ databases">
        <authorList>
            <consortium name="International Citrus Genome Consortium"/>
            <person name="Gmitter F."/>
            <person name="Chen C."/>
            <person name="Farmerie W."/>
            <person name="Harkins T."/>
            <person name="Desany B."/>
            <person name="Mohiuddin M."/>
            <person name="Kodira C."/>
            <person name="Borodovsky M."/>
            <person name="Lomsadze A."/>
            <person name="Burns P."/>
            <person name="Jenkins J."/>
            <person name="Prochnik S."/>
            <person name="Shu S."/>
            <person name="Chapman J."/>
            <person name="Pitluck S."/>
            <person name="Schmutz J."/>
            <person name="Rokhsar D."/>
        </authorList>
    </citation>
    <scope>NUCLEOTIDE SEQUENCE</scope>
</reference>
<dbReference type="Pfam" id="PF07859">
    <property type="entry name" value="Abhydrolase_3"/>
    <property type="match status" value="1"/>
</dbReference>
<sequence length="331" mass="36879">MDSTKPSSEIAYEFSPLIRVYKDGRVERFVGNDTVPPSFDPKTNVDSKDVVYSPQNSNNSNALSARLYLPKGTNNNNNNNKLPLLVYIHGGGFCIETPFSPFYHSYLNALVSACNVVAVSVDYRRAPENPVPCAHDDSWAAIKWVASHVNGSGPEDWLNRYADFQRVFFAGDSAGANIAHHMGIRNGREILDGFNVAGIVLVHPYFWGSTPVGNETTDAKHRAFFDGIWRMGYRSETNGCDDPWINPCVEGSSLASMGCARVLVFVAEKDKLAARGWLYYEKLKESGWKGRAEIVETKGESHVFHLFNPNSENARVMLQQIASFFNLQDKP</sequence>
<dbReference type="InterPro" id="IPR050466">
    <property type="entry name" value="Carboxylest/Gibb_receptor"/>
</dbReference>
<accession>A0A067E5P5</accession>
<dbReference type="PANTHER" id="PTHR23024:SF467">
    <property type="entry name" value="CARBOXYLESTERASE 12-RELATED"/>
    <property type="match status" value="1"/>
</dbReference>
<dbReference type="InterPro" id="IPR033140">
    <property type="entry name" value="Lipase_GDXG_put_SER_AS"/>
</dbReference>
<evidence type="ECO:0000259" key="3">
    <source>
        <dbReference type="Pfam" id="PF07859"/>
    </source>
</evidence>
<feature type="domain" description="Alpha/beta hydrolase fold-3" evidence="3">
    <location>
        <begin position="85"/>
        <end position="305"/>
    </location>
</feature>
<proteinExistence type="inferred from homology"/>
<dbReference type="PaxDb" id="2711-XP_006480144.1"/>
<dbReference type="eggNOG" id="KOG1515">
    <property type="taxonomic scope" value="Eukaryota"/>
</dbReference>
<dbReference type="Gene3D" id="3.40.50.1820">
    <property type="entry name" value="alpha/beta hydrolase"/>
    <property type="match status" value="1"/>
</dbReference>
<dbReference type="SMR" id="A0A067E5P5"/>
<gene>
    <name evidence="4" type="ORF">CISIN_1g042745mg</name>
</gene>
<dbReference type="SUPFAM" id="SSF53474">
    <property type="entry name" value="alpha/beta-Hydrolases"/>
    <property type="match status" value="1"/>
</dbReference>
<dbReference type="PANTHER" id="PTHR23024">
    <property type="entry name" value="ARYLACETAMIDE DEACETYLASE"/>
    <property type="match status" value="1"/>
</dbReference>
<evidence type="ECO:0000256" key="2">
    <source>
        <dbReference type="PROSITE-ProRule" id="PRU10038"/>
    </source>
</evidence>
<dbReference type="EMBL" id="KK785120">
    <property type="protein sequence ID" value="KDO49165.1"/>
    <property type="molecule type" value="Genomic_DNA"/>
</dbReference>
<name>A0A067E5P5_CITSI</name>
<evidence type="ECO:0000313" key="4">
    <source>
        <dbReference type="EMBL" id="KDO49165.1"/>
    </source>
</evidence>
<feature type="active site" evidence="2">
    <location>
        <position position="173"/>
    </location>
</feature>
<dbReference type="GO" id="GO:0016787">
    <property type="term" value="F:hydrolase activity"/>
    <property type="evidence" value="ECO:0007669"/>
    <property type="project" value="InterPro"/>
</dbReference>